<evidence type="ECO:0000256" key="2">
    <source>
        <dbReference type="ARBA" id="ARBA00022723"/>
    </source>
</evidence>
<keyword evidence="3" id="KW-0539">Nucleus</keyword>
<dbReference type="AlphaFoldDB" id="A0A428U9Q5"/>
<name>A0A428U9Q5_9HYPO</name>
<dbReference type="SMART" id="SM00906">
    <property type="entry name" value="Fungal_trans"/>
    <property type="match status" value="1"/>
</dbReference>
<gene>
    <name evidence="6" type="ORF">CDV31_006941</name>
</gene>
<dbReference type="GO" id="GO:0006351">
    <property type="term" value="P:DNA-templated transcription"/>
    <property type="evidence" value="ECO:0007669"/>
    <property type="project" value="InterPro"/>
</dbReference>
<evidence type="ECO:0000256" key="4">
    <source>
        <dbReference type="SAM" id="MobiDB-lite"/>
    </source>
</evidence>
<dbReference type="InterPro" id="IPR007219">
    <property type="entry name" value="XnlR_reg_dom"/>
</dbReference>
<dbReference type="Pfam" id="PF04082">
    <property type="entry name" value="Fungal_trans"/>
    <property type="match status" value="1"/>
</dbReference>
<comment type="subcellular location">
    <subcellularLocation>
        <location evidence="1">Nucleus</location>
    </subcellularLocation>
</comment>
<evidence type="ECO:0000259" key="5">
    <source>
        <dbReference type="SMART" id="SM00906"/>
    </source>
</evidence>
<accession>A0A428U9Q5</accession>
<sequence length="587" mass="67063">MSREIEEMRDILDGSSASEQENDDDQEGNTPSSHFSQSSRGLFIFSPTADSTALQSLYPSSSDLLTMFDVFQQNVDPVARIFHCPTLRTTVAEALPLLDGPLDRHTGLVLFSISYAALTSLDDEECQRMFGEERRVMLPRYRYAVEQSLVRARFLDSQNLAVLTSLVLFLLCVRRHDNSRFVSSLLGVVIRNAQAMGLHRDGTNFQLSPYETEMRRRVWWHICVLDLRASEDHGCDPSIYDQNYDTKFPLSINDEDISPSDTVPPPERVAGSDMIFCLLRFEVAVAIRRLNYPAPVGSHKSELSVGQKRRMVETVEKHFYERYIHRCDITKFFDWVSATWAKLMLAKMWLAVSNPLQPHSNSDDTATTPTPTPTPVNMRSLAFEKSVEVLELSDLLETGHRAARWRWLFLTHFQWHAVVFVLAHLCVWPADELARRAWVVVDRVWERWSTEKAGATRGMLWKPIRRLMDRAQQIRAGSNSRHEAEGDDAPEPIGDGRMPVSFSNSMARYEDPLDNGRPDTMESNALDQFNPHEHLPMQVPVGDLLDETLHSEWTEILHELQMGFQDGDITMDLDAIQGYGGNFWNTL</sequence>
<comment type="caution">
    <text evidence="6">The sequence shown here is derived from an EMBL/GenBank/DDBJ whole genome shotgun (WGS) entry which is preliminary data.</text>
</comment>
<dbReference type="InterPro" id="IPR050613">
    <property type="entry name" value="Sec_Metabolite_Reg"/>
</dbReference>
<reference evidence="6 7" key="1">
    <citation type="submission" date="2017-06" db="EMBL/GenBank/DDBJ databases">
        <title>Cmopartive genomic analysis of Ambrosia Fusariam Clade fungi.</title>
        <authorList>
            <person name="Stajich J.E."/>
            <person name="Carrillo J."/>
            <person name="Kijimoto T."/>
            <person name="Eskalen A."/>
            <person name="O'Donnell K."/>
            <person name="Kasson M."/>
        </authorList>
    </citation>
    <scope>NUCLEOTIDE SEQUENCE [LARGE SCALE GENOMIC DNA]</scope>
    <source>
        <strain evidence="6 7">NRRL 20438</strain>
    </source>
</reference>
<protein>
    <recommendedName>
        <fullName evidence="5">Xylanolytic transcriptional activator regulatory domain-containing protein</fullName>
    </recommendedName>
</protein>
<feature type="compositionally biased region" description="Polar residues" evidence="4">
    <location>
        <begin position="28"/>
        <end position="38"/>
    </location>
</feature>
<feature type="region of interest" description="Disordered" evidence="4">
    <location>
        <begin position="475"/>
        <end position="496"/>
    </location>
</feature>
<feature type="domain" description="Xylanolytic transcriptional activator regulatory" evidence="5">
    <location>
        <begin position="182"/>
        <end position="255"/>
    </location>
</feature>
<keyword evidence="2" id="KW-0479">Metal-binding</keyword>
<feature type="region of interest" description="Disordered" evidence="4">
    <location>
        <begin position="1"/>
        <end position="38"/>
    </location>
</feature>
<feature type="compositionally biased region" description="Basic and acidic residues" evidence="4">
    <location>
        <begin position="1"/>
        <end position="12"/>
    </location>
</feature>
<dbReference type="PANTHER" id="PTHR31001:SF50">
    <property type="entry name" value="ZN(II)2CYS6 TRANSCRIPTION FACTOR (EUROFUNG)"/>
    <property type="match status" value="1"/>
</dbReference>
<evidence type="ECO:0000313" key="7">
    <source>
        <dbReference type="Proteomes" id="UP000288429"/>
    </source>
</evidence>
<proteinExistence type="predicted"/>
<evidence type="ECO:0000256" key="3">
    <source>
        <dbReference type="ARBA" id="ARBA00023242"/>
    </source>
</evidence>
<evidence type="ECO:0000313" key="6">
    <source>
        <dbReference type="EMBL" id="RSM11042.1"/>
    </source>
</evidence>
<dbReference type="GO" id="GO:0003677">
    <property type="term" value="F:DNA binding"/>
    <property type="evidence" value="ECO:0007669"/>
    <property type="project" value="InterPro"/>
</dbReference>
<dbReference type="Proteomes" id="UP000288429">
    <property type="component" value="Unassembled WGS sequence"/>
</dbReference>
<dbReference type="GO" id="GO:0005634">
    <property type="term" value="C:nucleus"/>
    <property type="evidence" value="ECO:0007669"/>
    <property type="project" value="UniProtKB-SubCell"/>
</dbReference>
<dbReference type="CDD" id="cd12148">
    <property type="entry name" value="fungal_TF_MHR"/>
    <property type="match status" value="1"/>
</dbReference>
<dbReference type="EMBL" id="NIZV01000082">
    <property type="protein sequence ID" value="RSM11042.1"/>
    <property type="molecule type" value="Genomic_DNA"/>
</dbReference>
<evidence type="ECO:0000256" key="1">
    <source>
        <dbReference type="ARBA" id="ARBA00004123"/>
    </source>
</evidence>
<dbReference type="GO" id="GO:0008270">
    <property type="term" value="F:zinc ion binding"/>
    <property type="evidence" value="ECO:0007669"/>
    <property type="project" value="InterPro"/>
</dbReference>
<organism evidence="6 7">
    <name type="scientific">Fusarium ambrosium</name>
    <dbReference type="NCBI Taxonomy" id="131363"/>
    <lineage>
        <taxon>Eukaryota</taxon>
        <taxon>Fungi</taxon>
        <taxon>Dikarya</taxon>
        <taxon>Ascomycota</taxon>
        <taxon>Pezizomycotina</taxon>
        <taxon>Sordariomycetes</taxon>
        <taxon>Hypocreomycetidae</taxon>
        <taxon>Hypocreales</taxon>
        <taxon>Nectriaceae</taxon>
        <taxon>Fusarium</taxon>
        <taxon>Fusarium solani species complex</taxon>
    </lineage>
</organism>
<keyword evidence="7" id="KW-1185">Reference proteome</keyword>
<dbReference type="PANTHER" id="PTHR31001">
    <property type="entry name" value="UNCHARACTERIZED TRANSCRIPTIONAL REGULATORY PROTEIN"/>
    <property type="match status" value="1"/>
</dbReference>